<dbReference type="PANTHER" id="PTHR42718:SF39">
    <property type="entry name" value="ACTINORHODIN TRANSPORTER-RELATED"/>
    <property type="match status" value="1"/>
</dbReference>
<dbReference type="PANTHER" id="PTHR42718">
    <property type="entry name" value="MAJOR FACILITATOR SUPERFAMILY MULTIDRUG TRANSPORTER MFSC"/>
    <property type="match status" value="1"/>
</dbReference>
<feature type="transmembrane region" description="Helical" evidence="5">
    <location>
        <begin position="88"/>
        <end position="107"/>
    </location>
</feature>
<feature type="transmembrane region" description="Helical" evidence="5">
    <location>
        <begin position="280"/>
        <end position="307"/>
    </location>
</feature>
<feature type="transmembrane region" description="Helical" evidence="5">
    <location>
        <begin position="347"/>
        <end position="367"/>
    </location>
</feature>
<feature type="transmembrane region" description="Helical" evidence="5">
    <location>
        <begin position="319"/>
        <end position="340"/>
    </location>
</feature>
<feature type="transmembrane region" description="Helical" evidence="5">
    <location>
        <begin position="211"/>
        <end position="231"/>
    </location>
</feature>
<feature type="transmembrane region" description="Helical" evidence="5">
    <location>
        <begin position="373"/>
        <end position="394"/>
    </location>
</feature>
<dbReference type="SUPFAM" id="SSF103473">
    <property type="entry name" value="MFS general substrate transporter"/>
    <property type="match status" value="2"/>
</dbReference>
<dbReference type="Gene3D" id="1.20.1720.10">
    <property type="entry name" value="Multidrug resistance protein D"/>
    <property type="match status" value="1"/>
</dbReference>
<evidence type="ECO:0000256" key="3">
    <source>
        <dbReference type="ARBA" id="ARBA00022989"/>
    </source>
</evidence>
<evidence type="ECO:0000256" key="4">
    <source>
        <dbReference type="ARBA" id="ARBA00023136"/>
    </source>
</evidence>
<keyword evidence="2 5" id="KW-0812">Transmembrane</keyword>
<comment type="subcellular location">
    <subcellularLocation>
        <location evidence="1">Cell membrane</location>
        <topology evidence="1">Multi-pass membrane protein</topology>
    </subcellularLocation>
</comment>
<dbReference type="RefSeq" id="WP_387403663.1">
    <property type="nucleotide sequence ID" value="NZ_JBIAQY010000004.1"/>
</dbReference>
<feature type="transmembrane region" description="Helical" evidence="5">
    <location>
        <begin position="113"/>
        <end position="135"/>
    </location>
</feature>
<reference evidence="7 8" key="1">
    <citation type="submission" date="2024-10" db="EMBL/GenBank/DDBJ databases">
        <title>The Natural Products Discovery Center: Release of the First 8490 Sequenced Strains for Exploring Actinobacteria Biosynthetic Diversity.</title>
        <authorList>
            <person name="Kalkreuter E."/>
            <person name="Kautsar S.A."/>
            <person name="Yang D."/>
            <person name="Bader C.D."/>
            <person name="Teijaro C.N."/>
            <person name="Fluegel L."/>
            <person name="Davis C.M."/>
            <person name="Simpson J.R."/>
            <person name="Lauterbach L."/>
            <person name="Steele A.D."/>
            <person name="Gui C."/>
            <person name="Meng S."/>
            <person name="Li G."/>
            <person name="Viehrig K."/>
            <person name="Ye F."/>
            <person name="Su P."/>
            <person name="Kiefer A.F."/>
            <person name="Nichols A."/>
            <person name="Cepeda A.J."/>
            <person name="Yan W."/>
            <person name="Fan B."/>
            <person name="Jiang Y."/>
            <person name="Adhikari A."/>
            <person name="Zheng C.-J."/>
            <person name="Schuster L."/>
            <person name="Cowan T.M."/>
            <person name="Smanski M.J."/>
            <person name="Chevrette M.G."/>
            <person name="De Carvalho L.P.S."/>
            <person name="Shen B."/>
        </authorList>
    </citation>
    <scope>NUCLEOTIDE SEQUENCE [LARGE SCALE GENOMIC DNA]</scope>
    <source>
        <strain evidence="7 8">NPDC002593</strain>
    </source>
</reference>
<dbReference type="PROSITE" id="PS50850">
    <property type="entry name" value="MFS"/>
    <property type="match status" value="1"/>
</dbReference>
<feature type="transmembrane region" description="Helical" evidence="5">
    <location>
        <begin position="177"/>
        <end position="199"/>
    </location>
</feature>
<comment type="caution">
    <text evidence="7">The sequence shown here is derived from an EMBL/GenBank/DDBJ whole genome shotgun (WGS) entry which is preliminary data.</text>
</comment>
<feature type="domain" description="Major facilitator superfamily (MFS) profile" evidence="6">
    <location>
        <begin position="22"/>
        <end position="469"/>
    </location>
</feature>
<feature type="transmembrane region" description="Helical" evidence="5">
    <location>
        <begin position="17"/>
        <end position="35"/>
    </location>
</feature>
<keyword evidence="8" id="KW-1185">Reference proteome</keyword>
<feature type="transmembrane region" description="Helical" evidence="5">
    <location>
        <begin position="237"/>
        <end position="259"/>
    </location>
</feature>
<dbReference type="Gene3D" id="1.20.1250.20">
    <property type="entry name" value="MFS general substrate transporter like domains"/>
    <property type="match status" value="1"/>
</dbReference>
<evidence type="ECO:0000259" key="6">
    <source>
        <dbReference type="PROSITE" id="PS50850"/>
    </source>
</evidence>
<name>A0ABW6RZE4_9NOCA</name>
<sequence length="484" mass="49679">MAGIGVRNPTAAVRGELAAWLTFGACLISVFMQMIDVTIVNTALPDITRDLAASSSAQLLVISGYSLAFACTLLTAARLGALWGRRRLFLVAVVAFTAASLWCGMSTGATELVIARIVQGIAGGAMAAQTLAILAASFPRSRHPQVFALYGLAAGGAGMVGPILGGILLTLNLWGLGWHWVFLINLPLGIVAFALAARFLHVGAESDGARLDLGGVVLSAASLLALLYALADVQQHGWRALSVVIVLAAIALGAGFLVYQRVLIRRGRGPLMRPDLFANRGFAVGSILVTGFFGMFTAFVFAASITLQDELHFSALRTGIAMTVFALGAGAGALAAPLLVRRWGVRSLAGGIALYAGCMAVAAVYLVLTDGAISVALTVVPVFVSGLGVGVFGLQLQPVMLAGLDQGQMGETSGLLPTLEQIGNAVGLAVLSTVFFRAHTLGGSIAMFAAIAVAAAGLAGVTLLLPEPPRHDGTEAGLTDPAPR</sequence>
<dbReference type="CDD" id="cd17321">
    <property type="entry name" value="MFS_MMR_MDR_like"/>
    <property type="match status" value="1"/>
</dbReference>
<dbReference type="PRINTS" id="PR01036">
    <property type="entry name" value="TCRTETB"/>
</dbReference>
<dbReference type="EMBL" id="JBIAQY010000004">
    <property type="protein sequence ID" value="MFF3568733.1"/>
    <property type="molecule type" value="Genomic_DNA"/>
</dbReference>
<feature type="transmembrane region" description="Helical" evidence="5">
    <location>
        <begin position="147"/>
        <end position="171"/>
    </location>
</feature>
<accession>A0ABW6RZE4</accession>
<proteinExistence type="predicted"/>
<evidence type="ECO:0000256" key="1">
    <source>
        <dbReference type="ARBA" id="ARBA00004651"/>
    </source>
</evidence>
<protein>
    <submittedName>
        <fullName evidence="7">MFS transporter</fullName>
    </submittedName>
</protein>
<dbReference type="Pfam" id="PF07690">
    <property type="entry name" value="MFS_1"/>
    <property type="match status" value="1"/>
</dbReference>
<dbReference type="InterPro" id="IPR020846">
    <property type="entry name" value="MFS_dom"/>
</dbReference>
<dbReference type="Proteomes" id="UP001601992">
    <property type="component" value="Unassembled WGS sequence"/>
</dbReference>
<dbReference type="InterPro" id="IPR036259">
    <property type="entry name" value="MFS_trans_sf"/>
</dbReference>
<gene>
    <name evidence="7" type="ORF">ACFYXQ_13265</name>
</gene>
<keyword evidence="3 5" id="KW-1133">Transmembrane helix</keyword>
<keyword evidence="4 5" id="KW-0472">Membrane</keyword>
<feature type="transmembrane region" description="Helical" evidence="5">
    <location>
        <begin position="444"/>
        <end position="465"/>
    </location>
</feature>
<dbReference type="InterPro" id="IPR011701">
    <property type="entry name" value="MFS"/>
</dbReference>
<evidence type="ECO:0000256" key="2">
    <source>
        <dbReference type="ARBA" id="ARBA00022692"/>
    </source>
</evidence>
<feature type="transmembrane region" description="Helical" evidence="5">
    <location>
        <begin position="55"/>
        <end position="76"/>
    </location>
</feature>
<evidence type="ECO:0000313" key="7">
    <source>
        <dbReference type="EMBL" id="MFF3568733.1"/>
    </source>
</evidence>
<evidence type="ECO:0000256" key="5">
    <source>
        <dbReference type="SAM" id="Phobius"/>
    </source>
</evidence>
<evidence type="ECO:0000313" key="8">
    <source>
        <dbReference type="Proteomes" id="UP001601992"/>
    </source>
</evidence>
<organism evidence="7 8">
    <name type="scientific">Nocardia jiangxiensis</name>
    <dbReference type="NCBI Taxonomy" id="282685"/>
    <lineage>
        <taxon>Bacteria</taxon>
        <taxon>Bacillati</taxon>
        <taxon>Actinomycetota</taxon>
        <taxon>Actinomycetes</taxon>
        <taxon>Mycobacteriales</taxon>
        <taxon>Nocardiaceae</taxon>
        <taxon>Nocardia</taxon>
    </lineage>
</organism>